<keyword evidence="3" id="KW-1185">Reference proteome</keyword>
<evidence type="ECO:0000313" key="2">
    <source>
        <dbReference type="EMBL" id="KAF1991240.1"/>
    </source>
</evidence>
<dbReference type="PANTHER" id="PTHR35870:SF1">
    <property type="entry name" value="PROTEIN, PUTATIVE (AFU_ORTHOLOGUE AFUA_5G03330)-RELATED"/>
    <property type="match status" value="1"/>
</dbReference>
<organism evidence="2 3">
    <name type="scientific">Aulographum hederae CBS 113979</name>
    <dbReference type="NCBI Taxonomy" id="1176131"/>
    <lineage>
        <taxon>Eukaryota</taxon>
        <taxon>Fungi</taxon>
        <taxon>Dikarya</taxon>
        <taxon>Ascomycota</taxon>
        <taxon>Pezizomycotina</taxon>
        <taxon>Dothideomycetes</taxon>
        <taxon>Pleosporomycetidae</taxon>
        <taxon>Aulographales</taxon>
        <taxon>Aulographaceae</taxon>
    </lineage>
</organism>
<dbReference type="EMBL" id="ML977140">
    <property type="protein sequence ID" value="KAF1991240.1"/>
    <property type="molecule type" value="Genomic_DNA"/>
</dbReference>
<protein>
    <recommendedName>
        <fullName evidence="4">HypA-like protein</fullName>
    </recommendedName>
</protein>
<evidence type="ECO:0000256" key="1">
    <source>
        <dbReference type="ARBA" id="ARBA00023002"/>
    </source>
</evidence>
<proteinExistence type="predicted"/>
<reference evidence="2" key="1">
    <citation type="journal article" date="2020" name="Stud. Mycol.">
        <title>101 Dothideomycetes genomes: a test case for predicting lifestyles and emergence of pathogens.</title>
        <authorList>
            <person name="Haridas S."/>
            <person name="Albert R."/>
            <person name="Binder M."/>
            <person name="Bloem J."/>
            <person name="Labutti K."/>
            <person name="Salamov A."/>
            <person name="Andreopoulos B."/>
            <person name="Baker S."/>
            <person name="Barry K."/>
            <person name="Bills G."/>
            <person name="Bluhm B."/>
            <person name="Cannon C."/>
            <person name="Castanera R."/>
            <person name="Culley D."/>
            <person name="Daum C."/>
            <person name="Ezra D."/>
            <person name="Gonzalez J."/>
            <person name="Henrissat B."/>
            <person name="Kuo A."/>
            <person name="Liang C."/>
            <person name="Lipzen A."/>
            <person name="Lutzoni F."/>
            <person name="Magnuson J."/>
            <person name="Mondo S."/>
            <person name="Nolan M."/>
            <person name="Ohm R."/>
            <person name="Pangilinan J."/>
            <person name="Park H.-J."/>
            <person name="Ramirez L."/>
            <person name="Alfaro M."/>
            <person name="Sun H."/>
            <person name="Tritt A."/>
            <person name="Yoshinaga Y."/>
            <person name="Zwiers L.-H."/>
            <person name="Turgeon B."/>
            <person name="Goodwin S."/>
            <person name="Spatafora J."/>
            <person name="Crous P."/>
            <person name="Grigoriev I."/>
        </authorList>
    </citation>
    <scope>NUCLEOTIDE SEQUENCE</scope>
    <source>
        <strain evidence="2">CBS 113979</strain>
    </source>
</reference>
<dbReference type="Proteomes" id="UP000800041">
    <property type="component" value="Unassembled WGS sequence"/>
</dbReference>
<dbReference type="AlphaFoldDB" id="A0A6G1HDY9"/>
<name>A0A6G1HDY9_9PEZI</name>
<accession>A0A6G1HDY9</accession>
<keyword evidence="1" id="KW-0560">Oxidoreductase</keyword>
<evidence type="ECO:0000313" key="3">
    <source>
        <dbReference type="Proteomes" id="UP000800041"/>
    </source>
</evidence>
<sequence>MPRDLMFLPPFVRFLKPPIQTSSKYTSRRQFRRMATASIVKLSTAQEPQFFLKGRTQEATDRTSQLLQENHYKHHIFFNRSGFHNHIVHHLLTVYALAANPEQIQKHYDENASYQRPPEPVQESVVKDMSSDKFNSYLGNERYYHDFLVFFQTEMDSKGWQAVVNEYVFSGSKLADDMLVRMFGGFLHPIIHLGFGIEFEQPAIIAEALSQAAVHDNWMAPLFFGAENAAKENAKRGTKPKTLVQLLDEIRANEKLLKAAHWGDGNKIRDGVMARAGDEMIKNASQYFISDSDNLDKKTAEMINAAAYFTGGAQHPPNQIKFDFYYMHSINAALFFPRFLHHPSTDFISPAAKIRLLEWKSRNDLAMYASRAAPALLVDEITDYQPKTPGTWDRLFDRVNEISDDGHVSKLVRALATGEDVCEPFQEKKAGEIDWRIRGDMWLQLGHMVVDSTEGSDTRWVRSAGFDEAWENIPKRDEARL</sequence>
<dbReference type="InterPro" id="IPR025337">
    <property type="entry name" value="Questin_oxidase-like"/>
</dbReference>
<evidence type="ECO:0008006" key="4">
    <source>
        <dbReference type="Google" id="ProtNLM"/>
    </source>
</evidence>
<dbReference type="OrthoDB" id="10004862at2759"/>
<gene>
    <name evidence="2" type="ORF">K402DRAFT_389419</name>
</gene>
<dbReference type="Pfam" id="PF14027">
    <property type="entry name" value="Questin_oxidase"/>
    <property type="match status" value="1"/>
</dbReference>
<dbReference type="GO" id="GO:0016491">
    <property type="term" value="F:oxidoreductase activity"/>
    <property type="evidence" value="ECO:0007669"/>
    <property type="project" value="UniProtKB-KW"/>
</dbReference>
<dbReference type="PANTHER" id="PTHR35870">
    <property type="entry name" value="PROTEIN, PUTATIVE (AFU_ORTHOLOGUE AFUA_5G03330)-RELATED"/>
    <property type="match status" value="1"/>
</dbReference>